<keyword evidence="5" id="KW-0255">Endonuclease</keyword>
<gene>
    <name evidence="16" type="ORF">O181_053999</name>
</gene>
<dbReference type="PROSITE" id="PS50994">
    <property type="entry name" value="INTEGRASE"/>
    <property type="match status" value="1"/>
</dbReference>
<dbReference type="Pfam" id="PF00665">
    <property type="entry name" value="rve"/>
    <property type="match status" value="1"/>
</dbReference>
<keyword evidence="11" id="KW-0808">Transferase</keyword>
<evidence type="ECO:0000256" key="3">
    <source>
        <dbReference type="ARBA" id="ARBA00022722"/>
    </source>
</evidence>
<keyword evidence="4" id="KW-0479">Metal-binding</keyword>
<reference evidence="16" key="1">
    <citation type="submission" date="2021-03" db="EMBL/GenBank/DDBJ databases">
        <title>Draft genome sequence of rust myrtle Austropuccinia psidii MF-1, a brazilian biotype.</title>
        <authorList>
            <person name="Quecine M.C."/>
            <person name="Pachon D.M.R."/>
            <person name="Bonatelli M.L."/>
            <person name="Correr F.H."/>
            <person name="Franceschini L.M."/>
            <person name="Leite T.F."/>
            <person name="Margarido G.R.A."/>
            <person name="Almeida C.A."/>
            <person name="Ferrarezi J.A."/>
            <person name="Labate C.A."/>
        </authorList>
    </citation>
    <scope>NUCLEOTIDE SEQUENCE</scope>
    <source>
        <strain evidence="16">MF-1</strain>
    </source>
</reference>
<keyword evidence="2" id="KW-0548">Nucleotidyltransferase</keyword>
<evidence type="ECO:0000256" key="14">
    <source>
        <dbReference type="ARBA" id="ARBA00049244"/>
    </source>
</evidence>
<evidence type="ECO:0000256" key="1">
    <source>
        <dbReference type="ARBA" id="ARBA00022578"/>
    </source>
</evidence>
<evidence type="ECO:0000256" key="11">
    <source>
        <dbReference type="ARBA" id="ARBA00022932"/>
    </source>
</evidence>
<evidence type="ECO:0000259" key="15">
    <source>
        <dbReference type="PROSITE" id="PS50994"/>
    </source>
</evidence>
<dbReference type="InterPro" id="IPR036397">
    <property type="entry name" value="RNaseH_sf"/>
</dbReference>
<dbReference type="GO" id="GO:0032196">
    <property type="term" value="P:transposition"/>
    <property type="evidence" value="ECO:0007669"/>
    <property type="project" value="UniProtKB-KW"/>
</dbReference>
<dbReference type="GO" id="GO:0004519">
    <property type="term" value="F:endonuclease activity"/>
    <property type="evidence" value="ECO:0007669"/>
    <property type="project" value="UniProtKB-KW"/>
</dbReference>
<evidence type="ECO:0000256" key="4">
    <source>
        <dbReference type="ARBA" id="ARBA00022723"/>
    </source>
</evidence>
<keyword evidence="9" id="KW-0229">DNA integration</keyword>
<evidence type="ECO:0000256" key="7">
    <source>
        <dbReference type="ARBA" id="ARBA00022842"/>
    </source>
</evidence>
<dbReference type="Gene3D" id="3.30.420.10">
    <property type="entry name" value="Ribonuclease H-like superfamily/Ribonuclease H"/>
    <property type="match status" value="1"/>
</dbReference>
<dbReference type="GO" id="GO:0005634">
    <property type="term" value="C:nucleus"/>
    <property type="evidence" value="ECO:0007669"/>
    <property type="project" value="UniProtKB-ARBA"/>
</dbReference>
<keyword evidence="1" id="KW-0815">Transposition</keyword>
<evidence type="ECO:0000256" key="9">
    <source>
        <dbReference type="ARBA" id="ARBA00022908"/>
    </source>
</evidence>
<sequence>MATLLKTHHIIKLLNMDEFDIINQEMKQIVTGSIASGSINLCYSPKALSVSTAPRNLITLHQAAGHPSLEYFCKMFPNQNIPQLHCITCSTFKMTRVPLSGSFPQANRKLEFLHMDLCGPISPPSVSGACYIFKILDGFSHFAWIFFLNSKAETKEILKQHLLKIEQQSNLKLANIVSDNVTEFVNTKLREFFEENRISHLTTAPNTPEKNPFTKRGNQITINKTRCLLKDSGLDSSFWAKDANTAVYLENLTP</sequence>
<dbReference type="GO" id="GO:0003964">
    <property type="term" value="F:RNA-directed DNA polymerase activity"/>
    <property type="evidence" value="ECO:0007669"/>
    <property type="project" value="UniProtKB-KW"/>
</dbReference>
<evidence type="ECO:0000313" key="16">
    <source>
        <dbReference type="EMBL" id="MBW0514284.1"/>
    </source>
</evidence>
<comment type="caution">
    <text evidence="16">The sequence shown here is derived from an EMBL/GenBank/DDBJ whole genome shotgun (WGS) entry which is preliminary data.</text>
</comment>
<dbReference type="Proteomes" id="UP000765509">
    <property type="component" value="Unassembled WGS sequence"/>
</dbReference>
<protein>
    <recommendedName>
        <fullName evidence="15">Integrase catalytic domain-containing protein</fullName>
    </recommendedName>
</protein>
<keyword evidence="7" id="KW-0460">Magnesium</keyword>
<accession>A0A9Q3HT76</accession>
<dbReference type="SUPFAM" id="SSF53098">
    <property type="entry name" value="Ribonuclease H-like"/>
    <property type="match status" value="1"/>
</dbReference>
<keyword evidence="17" id="KW-1185">Reference proteome</keyword>
<evidence type="ECO:0000256" key="5">
    <source>
        <dbReference type="ARBA" id="ARBA00022759"/>
    </source>
</evidence>
<evidence type="ECO:0000256" key="10">
    <source>
        <dbReference type="ARBA" id="ARBA00022918"/>
    </source>
</evidence>
<keyword evidence="8" id="KW-0694">RNA-binding</keyword>
<dbReference type="GO" id="GO:0016787">
    <property type="term" value="F:hydrolase activity"/>
    <property type="evidence" value="ECO:0007669"/>
    <property type="project" value="UniProtKB-KW"/>
</dbReference>
<organism evidence="16 17">
    <name type="scientific">Austropuccinia psidii MF-1</name>
    <dbReference type="NCBI Taxonomy" id="1389203"/>
    <lineage>
        <taxon>Eukaryota</taxon>
        <taxon>Fungi</taxon>
        <taxon>Dikarya</taxon>
        <taxon>Basidiomycota</taxon>
        <taxon>Pucciniomycotina</taxon>
        <taxon>Pucciniomycetes</taxon>
        <taxon>Pucciniales</taxon>
        <taxon>Sphaerophragmiaceae</taxon>
        <taxon>Austropuccinia</taxon>
    </lineage>
</organism>
<evidence type="ECO:0000313" key="17">
    <source>
        <dbReference type="Proteomes" id="UP000765509"/>
    </source>
</evidence>
<evidence type="ECO:0000256" key="13">
    <source>
        <dbReference type="ARBA" id="ARBA00048173"/>
    </source>
</evidence>
<keyword evidence="3" id="KW-0540">Nuclease</keyword>
<evidence type="ECO:0000256" key="6">
    <source>
        <dbReference type="ARBA" id="ARBA00022801"/>
    </source>
</evidence>
<evidence type="ECO:0000256" key="12">
    <source>
        <dbReference type="ARBA" id="ARBA00023172"/>
    </source>
</evidence>
<evidence type="ECO:0000256" key="8">
    <source>
        <dbReference type="ARBA" id="ARBA00022884"/>
    </source>
</evidence>
<dbReference type="InterPro" id="IPR039537">
    <property type="entry name" value="Retrotran_Ty1/copia-like"/>
</dbReference>
<dbReference type="GO" id="GO:0046872">
    <property type="term" value="F:metal ion binding"/>
    <property type="evidence" value="ECO:0007669"/>
    <property type="project" value="UniProtKB-KW"/>
</dbReference>
<dbReference type="PANTHER" id="PTHR42648:SF11">
    <property type="entry name" value="TRANSPOSON TY4-P GAG-POL POLYPROTEIN"/>
    <property type="match status" value="1"/>
</dbReference>
<keyword evidence="6" id="KW-0378">Hydrolase</keyword>
<dbReference type="OrthoDB" id="8043940at2759"/>
<dbReference type="InterPro" id="IPR001584">
    <property type="entry name" value="Integrase_cat-core"/>
</dbReference>
<dbReference type="GO" id="GO:0006310">
    <property type="term" value="P:DNA recombination"/>
    <property type="evidence" value="ECO:0007669"/>
    <property type="project" value="UniProtKB-KW"/>
</dbReference>
<dbReference type="GO" id="GO:0003723">
    <property type="term" value="F:RNA binding"/>
    <property type="evidence" value="ECO:0007669"/>
    <property type="project" value="UniProtKB-KW"/>
</dbReference>
<keyword evidence="12" id="KW-0233">DNA recombination</keyword>
<feature type="domain" description="Integrase catalytic" evidence="15">
    <location>
        <begin position="100"/>
        <end position="254"/>
    </location>
</feature>
<proteinExistence type="predicted"/>
<evidence type="ECO:0000256" key="2">
    <source>
        <dbReference type="ARBA" id="ARBA00022695"/>
    </source>
</evidence>
<keyword evidence="10" id="KW-0695">RNA-directed DNA polymerase</keyword>
<keyword evidence="11" id="KW-0239">DNA-directed DNA polymerase</keyword>
<dbReference type="GO" id="GO:0003887">
    <property type="term" value="F:DNA-directed DNA polymerase activity"/>
    <property type="evidence" value="ECO:0007669"/>
    <property type="project" value="UniProtKB-KW"/>
</dbReference>
<dbReference type="InterPro" id="IPR012337">
    <property type="entry name" value="RNaseH-like_sf"/>
</dbReference>
<dbReference type="PANTHER" id="PTHR42648">
    <property type="entry name" value="TRANSPOSASE, PUTATIVE-RELATED"/>
    <property type="match status" value="1"/>
</dbReference>
<comment type="catalytic activity">
    <reaction evidence="13">
        <text>DNA(n) + a 2'-deoxyribonucleoside 5'-triphosphate = DNA(n+1) + diphosphate</text>
        <dbReference type="Rhea" id="RHEA:22508"/>
        <dbReference type="Rhea" id="RHEA-COMP:17339"/>
        <dbReference type="Rhea" id="RHEA-COMP:17340"/>
        <dbReference type="ChEBI" id="CHEBI:33019"/>
        <dbReference type="ChEBI" id="CHEBI:61560"/>
        <dbReference type="ChEBI" id="CHEBI:173112"/>
        <dbReference type="EC" id="2.7.7.49"/>
    </reaction>
</comment>
<dbReference type="GO" id="GO:0015074">
    <property type="term" value="P:DNA integration"/>
    <property type="evidence" value="ECO:0007669"/>
    <property type="project" value="UniProtKB-KW"/>
</dbReference>
<comment type="catalytic activity">
    <reaction evidence="14">
        <text>DNA(n) + a 2'-deoxyribonucleoside 5'-triphosphate = DNA(n+1) + diphosphate</text>
        <dbReference type="Rhea" id="RHEA:22508"/>
        <dbReference type="Rhea" id="RHEA-COMP:17339"/>
        <dbReference type="Rhea" id="RHEA-COMP:17340"/>
        <dbReference type="ChEBI" id="CHEBI:33019"/>
        <dbReference type="ChEBI" id="CHEBI:61560"/>
        <dbReference type="ChEBI" id="CHEBI:173112"/>
        <dbReference type="EC" id="2.7.7.7"/>
    </reaction>
</comment>
<dbReference type="EMBL" id="AVOT02023918">
    <property type="protein sequence ID" value="MBW0514284.1"/>
    <property type="molecule type" value="Genomic_DNA"/>
</dbReference>
<name>A0A9Q3HT76_9BASI</name>
<dbReference type="AlphaFoldDB" id="A0A9Q3HT76"/>